<evidence type="ECO:0000256" key="1">
    <source>
        <dbReference type="SAM" id="Phobius"/>
    </source>
</evidence>
<name>A0A1H0A340_9ACTN</name>
<keyword evidence="1" id="KW-1133">Transmembrane helix</keyword>
<keyword evidence="1" id="KW-0472">Membrane</keyword>
<accession>A0A1H0A340</accession>
<dbReference type="EMBL" id="FNHI01000023">
    <property type="protein sequence ID" value="SDN27641.1"/>
    <property type="molecule type" value="Genomic_DNA"/>
</dbReference>
<evidence type="ECO:0000313" key="3">
    <source>
        <dbReference type="Proteomes" id="UP000199063"/>
    </source>
</evidence>
<reference evidence="3" key="1">
    <citation type="submission" date="2016-10" db="EMBL/GenBank/DDBJ databases">
        <authorList>
            <person name="Varghese N."/>
            <person name="Submissions S."/>
        </authorList>
    </citation>
    <scope>NUCLEOTIDE SEQUENCE [LARGE SCALE GENOMIC DNA]</scope>
    <source>
        <strain evidence="3">CGMCC 4.7042</strain>
    </source>
</reference>
<dbReference type="GeneID" id="40834600"/>
<dbReference type="RefSeq" id="WP_143041556.1">
    <property type="nucleotide sequence ID" value="NZ_FNHI01000023.1"/>
</dbReference>
<protein>
    <submittedName>
        <fullName evidence="2">Uncharacterized protein</fullName>
    </submittedName>
</protein>
<proteinExistence type="predicted"/>
<sequence length="80" mass="8313">MTNTDMNSATGTATGTGVLDAALAAAAPHDKDPKKKGKARRRTAKTLAYLALISTGLLVLAEPWLLLPVAALVLAISLWD</sequence>
<keyword evidence="3" id="KW-1185">Reference proteome</keyword>
<organism evidence="2 3">
    <name type="scientific">Streptomyces wuyuanensis</name>
    <dbReference type="NCBI Taxonomy" id="1196353"/>
    <lineage>
        <taxon>Bacteria</taxon>
        <taxon>Bacillati</taxon>
        <taxon>Actinomycetota</taxon>
        <taxon>Actinomycetes</taxon>
        <taxon>Kitasatosporales</taxon>
        <taxon>Streptomycetaceae</taxon>
        <taxon>Streptomyces</taxon>
    </lineage>
</organism>
<gene>
    <name evidence="2" type="ORF">SAMN05444921_12347</name>
</gene>
<evidence type="ECO:0000313" key="2">
    <source>
        <dbReference type="EMBL" id="SDN27641.1"/>
    </source>
</evidence>
<keyword evidence="1" id="KW-0812">Transmembrane</keyword>
<dbReference type="Proteomes" id="UP000199063">
    <property type="component" value="Unassembled WGS sequence"/>
</dbReference>
<feature type="transmembrane region" description="Helical" evidence="1">
    <location>
        <begin position="46"/>
        <end position="79"/>
    </location>
</feature>
<dbReference type="AlphaFoldDB" id="A0A1H0A340"/>